<keyword evidence="3" id="KW-1185">Reference proteome</keyword>
<reference evidence="2 3" key="1">
    <citation type="submission" date="2017-05" db="EMBL/GenBank/DDBJ databases">
        <authorList>
            <person name="Varghese N."/>
            <person name="Submissions S."/>
        </authorList>
    </citation>
    <scope>NUCLEOTIDE SEQUENCE [LARGE SCALE GENOMIC DNA]</scope>
    <source>
        <strain evidence="2 3">DSM 15949</strain>
    </source>
</reference>
<gene>
    <name evidence="2" type="ORF">SAMN06265374_3902</name>
</gene>
<dbReference type="EMBL" id="FXTT01000006">
    <property type="protein sequence ID" value="SMP34655.1"/>
    <property type="molecule type" value="Genomic_DNA"/>
</dbReference>
<name>A0ABY1PJ56_9HYPH</name>
<comment type="caution">
    <text evidence="2">The sequence shown here is derived from an EMBL/GenBank/DDBJ whole genome shotgun (WGS) entry which is preliminary data.</text>
</comment>
<evidence type="ECO:0000313" key="3">
    <source>
        <dbReference type="Proteomes" id="UP001157914"/>
    </source>
</evidence>
<organism evidence="2 3">
    <name type="scientific">Roseibium denhamense</name>
    <dbReference type="NCBI Taxonomy" id="76305"/>
    <lineage>
        <taxon>Bacteria</taxon>
        <taxon>Pseudomonadati</taxon>
        <taxon>Pseudomonadota</taxon>
        <taxon>Alphaproteobacteria</taxon>
        <taxon>Hyphomicrobiales</taxon>
        <taxon>Stappiaceae</taxon>
        <taxon>Roseibium</taxon>
    </lineage>
</organism>
<dbReference type="Proteomes" id="UP001157914">
    <property type="component" value="Unassembled WGS sequence"/>
</dbReference>
<feature type="region of interest" description="Disordered" evidence="1">
    <location>
        <begin position="1"/>
        <end position="79"/>
    </location>
</feature>
<sequence>MADGKDKPGLKSVRADKPLRSRGFLSQPGGGRAPEAVASHPGAAPNLSRGSRQITPSTGKAPTPLSDKPKIKRYTPEGS</sequence>
<protein>
    <submittedName>
        <fullName evidence="2">Uncharacterized protein</fullName>
    </submittedName>
</protein>
<dbReference type="RefSeq" id="WP_155190771.1">
    <property type="nucleotide sequence ID" value="NZ_BAAAEA010000002.1"/>
</dbReference>
<feature type="compositionally biased region" description="Basic and acidic residues" evidence="1">
    <location>
        <begin position="1"/>
        <end position="19"/>
    </location>
</feature>
<evidence type="ECO:0000313" key="2">
    <source>
        <dbReference type="EMBL" id="SMP34655.1"/>
    </source>
</evidence>
<proteinExistence type="predicted"/>
<accession>A0ABY1PJ56</accession>
<evidence type="ECO:0000256" key="1">
    <source>
        <dbReference type="SAM" id="MobiDB-lite"/>
    </source>
</evidence>
<feature type="compositionally biased region" description="Polar residues" evidence="1">
    <location>
        <begin position="48"/>
        <end position="60"/>
    </location>
</feature>